<dbReference type="EMBL" id="JYFQ01000206">
    <property type="protein sequence ID" value="KKZ10092.1"/>
    <property type="molecule type" value="Genomic_DNA"/>
</dbReference>
<keyword evidence="1" id="KW-0472">Membrane</keyword>
<proteinExistence type="predicted"/>
<feature type="transmembrane region" description="Helical" evidence="1">
    <location>
        <begin position="19"/>
        <end position="37"/>
    </location>
</feature>
<evidence type="ECO:0000256" key="1">
    <source>
        <dbReference type="SAM" id="Phobius"/>
    </source>
</evidence>
<dbReference type="PATRIC" id="fig|1608419.3.peg.1243"/>
<protein>
    <submittedName>
        <fullName evidence="2">Uncharacterized protein</fullName>
    </submittedName>
</protein>
<organism evidence="2 3">
    <name type="scientific">Candidatus Synechococcus spongiarum 15L</name>
    <dbReference type="NCBI Taxonomy" id="1608419"/>
    <lineage>
        <taxon>Bacteria</taxon>
        <taxon>Bacillati</taxon>
        <taxon>Cyanobacteriota</taxon>
        <taxon>Cyanophyceae</taxon>
        <taxon>Synechococcales</taxon>
        <taxon>Synechococcaceae</taxon>
        <taxon>Synechococcus</taxon>
    </lineage>
</organism>
<keyword evidence="1" id="KW-1133">Transmembrane helix</keyword>
<sequence length="97" mass="10816">AHAARHEDPWDPNSWAPEVIGGAVGGAVGGVVALILYRTMSRDIREFTKEIKESIKEIKESANNAGKLTQALDENRDNLKKFKESLTEDILDKIKRN</sequence>
<comment type="caution">
    <text evidence="2">The sequence shown here is derived from an EMBL/GenBank/DDBJ whole genome shotgun (WGS) entry which is preliminary data.</text>
</comment>
<evidence type="ECO:0000313" key="3">
    <source>
        <dbReference type="Proteomes" id="UP000035037"/>
    </source>
</evidence>
<accession>A0A0G8AS53</accession>
<reference evidence="2 3" key="1">
    <citation type="submission" date="2015-02" db="EMBL/GenBank/DDBJ databases">
        <authorList>
            <person name="Slaby B."/>
            <person name="Hentschel U."/>
        </authorList>
    </citation>
    <scope>NUCLEOTIDE SEQUENCE [LARGE SCALE GENOMIC DNA]</scope>
    <source>
        <strain evidence="2">15L</strain>
    </source>
</reference>
<name>A0A0G8AS53_9SYNE</name>
<keyword evidence="1" id="KW-0812">Transmembrane</keyword>
<dbReference type="AlphaFoldDB" id="A0A0G8AS53"/>
<dbReference type="Proteomes" id="UP000035037">
    <property type="component" value="Unassembled WGS sequence"/>
</dbReference>
<evidence type="ECO:0000313" key="2">
    <source>
        <dbReference type="EMBL" id="KKZ10092.1"/>
    </source>
</evidence>
<reference evidence="2 3" key="2">
    <citation type="submission" date="2015-05" db="EMBL/GenBank/DDBJ databases">
        <title>Lifestyle Evolution in Cyanobacterial Symbionts of Sponges.</title>
        <authorList>
            <person name="Burgsdorf I."/>
            <person name="Slaby B.M."/>
            <person name="Handley K.M."/>
            <person name="Haber M."/>
            <person name="Blom J."/>
            <person name="Marshall C.W."/>
            <person name="Gilbert J.A."/>
            <person name="Hentschel U."/>
            <person name="Steindler L."/>
        </authorList>
    </citation>
    <scope>NUCLEOTIDE SEQUENCE [LARGE SCALE GENOMIC DNA]</scope>
    <source>
        <strain evidence="2">15L</strain>
    </source>
</reference>
<gene>
    <name evidence="2" type="ORF">TQ37_09680</name>
</gene>
<feature type="non-terminal residue" evidence="2">
    <location>
        <position position="1"/>
    </location>
</feature>